<protein>
    <submittedName>
        <fullName evidence="2">Flavodoxin domain-containing protein</fullName>
    </submittedName>
</protein>
<dbReference type="RefSeq" id="WP_342758556.1">
    <property type="nucleotide sequence ID" value="NZ_CP146256.1"/>
</dbReference>
<dbReference type="InterPro" id="IPR026816">
    <property type="entry name" value="Flavodoxin_dom"/>
</dbReference>
<dbReference type="EMBL" id="CP146256">
    <property type="protein sequence ID" value="XAH74982.1"/>
    <property type="molecule type" value="Genomic_DNA"/>
</dbReference>
<dbReference type="InterPro" id="IPR029039">
    <property type="entry name" value="Flavoprotein-like_sf"/>
</dbReference>
<accession>A0ABZ3F099</accession>
<feature type="domain" description="Flavodoxin" evidence="1">
    <location>
        <begin position="4"/>
        <end position="141"/>
    </location>
</feature>
<dbReference type="PANTHER" id="PTHR38030:SF2">
    <property type="entry name" value="PROTOPORPHYRINOGEN IX DEHYDROGENASE [QUINONE]"/>
    <property type="match status" value="1"/>
</dbReference>
<dbReference type="InterPro" id="IPR052200">
    <property type="entry name" value="Protoporphyrinogen_IX_DH"/>
</dbReference>
<dbReference type="Proteomes" id="UP001451571">
    <property type="component" value="Chromosome"/>
</dbReference>
<organism evidence="2 3">
    <name type="scientific">Kineothrix sedimenti</name>
    <dbReference type="NCBI Taxonomy" id="3123317"/>
    <lineage>
        <taxon>Bacteria</taxon>
        <taxon>Bacillati</taxon>
        <taxon>Bacillota</taxon>
        <taxon>Clostridia</taxon>
        <taxon>Lachnospirales</taxon>
        <taxon>Lachnospiraceae</taxon>
        <taxon>Kineothrix</taxon>
    </lineage>
</organism>
<evidence type="ECO:0000259" key="1">
    <source>
        <dbReference type="Pfam" id="PF12724"/>
    </source>
</evidence>
<name>A0ABZ3F099_9FIRM</name>
<evidence type="ECO:0000313" key="2">
    <source>
        <dbReference type="EMBL" id="XAH74982.1"/>
    </source>
</evidence>
<keyword evidence="3" id="KW-1185">Reference proteome</keyword>
<dbReference type="SUPFAM" id="SSF52218">
    <property type="entry name" value="Flavoproteins"/>
    <property type="match status" value="1"/>
</dbReference>
<evidence type="ECO:0000313" key="3">
    <source>
        <dbReference type="Proteomes" id="UP001451571"/>
    </source>
</evidence>
<dbReference type="PANTHER" id="PTHR38030">
    <property type="entry name" value="PROTOPORPHYRINOGEN IX DEHYDROGENASE [MENAQUINONE]"/>
    <property type="match status" value="1"/>
</dbReference>
<reference evidence="2 3" key="1">
    <citation type="submission" date="2024-02" db="EMBL/GenBank/DDBJ databases">
        <title>Bacterial strain from lacustrine sediment.</title>
        <authorList>
            <person name="Petit C."/>
            <person name="Fadhlaoui K."/>
        </authorList>
    </citation>
    <scope>NUCLEOTIDE SEQUENCE [LARGE SCALE GENOMIC DNA]</scope>
    <source>
        <strain evidence="2 3">IPX-CK</strain>
    </source>
</reference>
<dbReference type="Pfam" id="PF12724">
    <property type="entry name" value="Flavodoxin_5"/>
    <property type="match status" value="1"/>
</dbReference>
<gene>
    <name evidence="2" type="ORF">V6984_04205</name>
</gene>
<sequence length="174" mass="20064">MERIVVYNSKTGFSEKYGKWIAQELACKAVSYKDMTPQHWKENDVIIYGAGIMAGRINGWDKVKKIPERCGKKLIVYAVGGAPMKADEVILTVKDNNLTKEEQKEIPFFYLEGGIDFEKMGFFPRTMLKTMYKMLKKKKDKTQEDMGMLRLFERSSDNSSKENIKPLIICAEQI</sequence>
<proteinExistence type="predicted"/>